<dbReference type="KEGG" id="vg:80535474"/>
<evidence type="ECO:0000313" key="1">
    <source>
        <dbReference type="EMBL" id="AUW34384.1"/>
    </source>
</evidence>
<dbReference type="GeneID" id="80535474"/>
<name>A0A2K9YNG1_9VIRU</name>
<dbReference type="Proteomes" id="UP000678453">
    <property type="component" value="Segment"/>
</dbReference>
<protein>
    <submittedName>
        <fullName evidence="1">ORF3</fullName>
    </submittedName>
</protein>
<keyword evidence="2" id="KW-1185">Reference proteome</keyword>
<proteinExistence type="predicted"/>
<reference evidence="1" key="1">
    <citation type="submission" date="2017-06" db="EMBL/GenBank/DDBJ databases">
        <title>Virome of ticks in the Northeast.</title>
        <authorList>
            <person name="Tokarz R."/>
            <person name="Tagliafierro T."/>
            <person name="Sameroff S."/>
            <person name="Lipkin W.I."/>
        </authorList>
    </citation>
    <scope>NUCLEOTIDE SEQUENCE</scope>
    <source>
        <strain evidence="1">RTS126</strain>
    </source>
</reference>
<accession>A0A2K9YNG1</accession>
<evidence type="ECO:0000313" key="2">
    <source>
        <dbReference type="Proteomes" id="UP000678453"/>
    </source>
</evidence>
<organism evidence="1">
    <name type="scientific">Blacklegged tick chuvirus 2</name>
    <dbReference type="NCBI Taxonomy" id="2079604"/>
    <lineage>
        <taxon>Viruses</taxon>
        <taxon>Riboviria</taxon>
        <taxon>Orthornavirae</taxon>
        <taxon>Negarnaviricota</taxon>
        <taxon>Haploviricotina</taxon>
        <taxon>Monjiviricetes</taxon>
        <taxon>Jingchuvirales</taxon>
        <taxon>Chuviridae</taxon>
        <taxon>Nigecruvirus</taxon>
        <taxon>Nigecruvirus ixodes</taxon>
    </lineage>
</organism>
<sequence length="478" mass="52868">MADGIPPAVPAQAGAAPVPPVVAAPQPDPVPAAFQRWASHFSNMLTRIPQNSPPGLQRGVADHATNNARIFGQSVFTSGLITRNLNVYPFGEGRPVNFSGIEMAYVISTAVLATHGRVTEGERIALTIGEVSAAGLPPEMFADQELARTKFCRAVKVAMRTPRMFHRYFRVTPELYAIALTGPPAEDEEVPDTAENLYRSSLHGLGLPAALPWEDHTGDPSMDPLRITAEVAMKCLMWFVKVSPTNEAKNLPTTVQVNYFIAYSKMGNATEAWLARTYGSMETEGVTFDRLLPGDLANIFAYYGRKMVGQSVRALFVMWESELPEHLMRLKLVLNQAAGSGLTPYLLVVKAMKTFPDFPWMRIRRLFSSEFAVFERALDTIGGNMYFAFENNLTEIAGTKYRNVTWVARHVLMEFGGEATLRGLRGYSTTCKSIDVVRTICEEYRTRLLPTDADAPITAQEQERLDNIIAALRNVEIA</sequence>
<dbReference type="RefSeq" id="YP_010797548.1">
    <property type="nucleotide sequence ID" value="NC_076200.1"/>
</dbReference>
<dbReference type="EMBL" id="MF360789">
    <property type="protein sequence ID" value="AUW34384.1"/>
    <property type="molecule type" value="Viral_cRNA"/>
</dbReference>